<dbReference type="InterPro" id="IPR019779">
    <property type="entry name" value="GalP_UDPtransf1_His-AS"/>
</dbReference>
<evidence type="ECO:0000256" key="13">
    <source>
        <dbReference type="PIRSR" id="PIRSR000808-1"/>
    </source>
</evidence>
<dbReference type="Pfam" id="PF02744">
    <property type="entry name" value="GalP_UDP_tr_C"/>
    <property type="match status" value="1"/>
</dbReference>
<comment type="pathway">
    <text evidence="2 16">Carbohydrate metabolism; galactose metabolism.</text>
</comment>
<comment type="cofactor">
    <cofactor evidence="14">
        <name>Zn(2+)</name>
        <dbReference type="ChEBI" id="CHEBI:29105"/>
    </cofactor>
    <text evidence="14">Binds 1 zinc ion per subunit.</text>
</comment>
<dbReference type="GO" id="GO:0033499">
    <property type="term" value="P:galactose catabolic process via UDP-galactose, Leloir pathway"/>
    <property type="evidence" value="ECO:0007669"/>
    <property type="project" value="TreeGrafter"/>
</dbReference>
<dbReference type="FunCoup" id="A0A409V958">
    <property type="interactions" value="181"/>
</dbReference>
<name>A0A409V958_9AGAR</name>
<feature type="binding site" evidence="15">
    <location>
        <position position="331"/>
    </location>
    <ligand>
        <name>Fe cation</name>
        <dbReference type="ChEBI" id="CHEBI:24875"/>
    </ligand>
</feature>
<dbReference type="AlphaFoldDB" id="A0A409V958"/>
<dbReference type="CDD" id="cd00608">
    <property type="entry name" value="GalT"/>
    <property type="match status" value="1"/>
</dbReference>
<dbReference type="GO" id="GO:0005737">
    <property type="term" value="C:cytoplasm"/>
    <property type="evidence" value="ECO:0007669"/>
    <property type="project" value="TreeGrafter"/>
</dbReference>
<dbReference type="FunFam" id="3.30.428.10:FF:000002">
    <property type="entry name" value="Galactose-1-phosphate uridylyltransferase"/>
    <property type="match status" value="1"/>
</dbReference>
<feature type="binding site" evidence="15">
    <location>
        <position position="303"/>
    </location>
    <ligand>
        <name>Fe cation</name>
        <dbReference type="ChEBI" id="CHEBI:24875"/>
    </ligand>
</feature>
<dbReference type="GO" id="GO:0008108">
    <property type="term" value="F:UDP-glucose:hexose-1-phosphate uridylyltransferase activity"/>
    <property type="evidence" value="ECO:0007669"/>
    <property type="project" value="UniProtKB-EC"/>
</dbReference>
<evidence type="ECO:0000256" key="12">
    <source>
        <dbReference type="ARBA" id="ARBA00023277"/>
    </source>
</evidence>
<organism evidence="20 21">
    <name type="scientific">Panaeolus cyanescens</name>
    <dbReference type="NCBI Taxonomy" id="181874"/>
    <lineage>
        <taxon>Eukaryota</taxon>
        <taxon>Fungi</taxon>
        <taxon>Dikarya</taxon>
        <taxon>Basidiomycota</taxon>
        <taxon>Agaricomycotina</taxon>
        <taxon>Agaricomycetes</taxon>
        <taxon>Agaricomycetidae</taxon>
        <taxon>Agaricales</taxon>
        <taxon>Agaricineae</taxon>
        <taxon>Galeropsidaceae</taxon>
        <taxon>Panaeolus</taxon>
    </lineage>
</organism>
<protein>
    <recommendedName>
        <fullName evidence="6 16">Galactose-1-phosphate uridylyltransferase</fullName>
        <ecNumber evidence="5 16">2.7.7.12</ecNumber>
    </recommendedName>
</protein>
<feature type="binding site" evidence="15">
    <location>
        <position position="333"/>
    </location>
    <ligand>
        <name>Fe cation</name>
        <dbReference type="ChEBI" id="CHEBI:24875"/>
    </ligand>
</feature>
<comment type="caution">
    <text evidence="20">The sequence shown here is derived from an EMBL/GenBank/DDBJ whole genome shotgun (WGS) entry which is preliminary data.</text>
</comment>
<evidence type="ECO:0000256" key="6">
    <source>
        <dbReference type="ARBA" id="ARBA00016340"/>
    </source>
</evidence>
<feature type="domain" description="Galactose-1-phosphate uridyl transferase N-terminal" evidence="18">
    <location>
        <begin position="4"/>
        <end position="179"/>
    </location>
</feature>
<dbReference type="Pfam" id="PF01087">
    <property type="entry name" value="GalP_UDP_transf"/>
    <property type="match status" value="1"/>
</dbReference>
<keyword evidence="8 16" id="KW-0548">Nucleotidyltransferase</keyword>
<evidence type="ECO:0000259" key="19">
    <source>
        <dbReference type="Pfam" id="PF02744"/>
    </source>
</evidence>
<dbReference type="OrthoDB" id="418412at2759"/>
<dbReference type="NCBIfam" id="NF008724">
    <property type="entry name" value="PRK11720.1"/>
    <property type="match status" value="1"/>
</dbReference>
<evidence type="ECO:0000256" key="8">
    <source>
        <dbReference type="ARBA" id="ARBA00022695"/>
    </source>
</evidence>
<dbReference type="InterPro" id="IPR001937">
    <property type="entry name" value="GalP_UDPtransf1"/>
</dbReference>
<proteinExistence type="inferred from homology"/>
<dbReference type="InterPro" id="IPR036265">
    <property type="entry name" value="HIT-like_sf"/>
</dbReference>
<comment type="subunit">
    <text evidence="4">Homodimer.</text>
</comment>
<feature type="domain" description="Galactose-1-phosphate uridyl transferase C-terminal" evidence="19">
    <location>
        <begin position="214"/>
        <end position="380"/>
    </location>
</feature>
<evidence type="ECO:0000313" key="21">
    <source>
        <dbReference type="Proteomes" id="UP000284842"/>
    </source>
</evidence>
<keyword evidence="21" id="KW-1185">Reference proteome</keyword>
<keyword evidence="11 16" id="KW-0299">Galactose metabolism</keyword>
<feature type="binding site" evidence="14">
    <location>
        <position position="167"/>
    </location>
    <ligand>
        <name>Zn(2+)</name>
        <dbReference type="ChEBI" id="CHEBI:29105"/>
    </ligand>
</feature>
<dbReference type="InterPro" id="IPR005850">
    <property type="entry name" value="GalP_Utransf_C"/>
</dbReference>
<dbReference type="EMBL" id="NHTK01006129">
    <property type="protein sequence ID" value="PPQ63186.1"/>
    <property type="molecule type" value="Genomic_DNA"/>
</dbReference>
<evidence type="ECO:0000256" key="11">
    <source>
        <dbReference type="ARBA" id="ARBA00023144"/>
    </source>
</evidence>
<evidence type="ECO:0000256" key="7">
    <source>
        <dbReference type="ARBA" id="ARBA00022679"/>
    </source>
</evidence>
<dbReference type="UniPathway" id="UPA00214"/>
<sequence length="387" mass="43735">MAEFDPTVHPHRRFNPLTQEYVLVSPHRTKRPWQGQTEPPQSADLPKYDDKCYLCPGNARSGGHQNPSYTSTYVFSNDFAALLPDAPAPPPTPLHPLMTVEPVSGACDVIIFHPRHDLTIARMSKEDVKQIINEWVRIYEQRGRQDGIEYVQIFENKGAMMGCSNPHPHGQVWSLSTIPSIPSSELRSLKAYALKNQSSEVSSASVDAAFPLPCLLCDYVRAELAQPVDTGRIVIQNEHFVVLVPWWAIWPFEVLVLPYKRHVDSLSSLDDEEKEALADILCKTTRRYDNLFQCSFAYSMGVHQRPVPKTKPNEGDIELDQLPESEFAHLHIHFEPPLLRSATVKKFLVGFELMAEPQRDLTAEQAAARLRACSETHYLDEQTAPTS</sequence>
<evidence type="ECO:0000256" key="2">
    <source>
        <dbReference type="ARBA" id="ARBA00004947"/>
    </source>
</evidence>
<keyword evidence="15" id="KW-0408">Iron</keyword>
<dbReference type="SUPFAM" id="SSF54197">
    <property type="entry name" value="HIT-like"/>
    <property type="match status" value="2"/>
</dbReference>
<feature type="binding site" evidence="15">
    <location>
        <position position="185"/>
    </location>
    <ligand>
        <name>Fe cation</name>
        <dbReference type="ChEBI" id="CHEBI:24875"/>
    </ligand>
</feature>
<evidence type="ECO:0000256" key="9">
    <source>
        <dbReference type="ARBA" id="ARBA00022723"/>
    </source>
</evidence>
<feature type="binding site" evidence="14">
    <location>
        <position position="55"/>
    </location>
    <ligand>
        <name>Zn(2+)</name>
        <dbReference type="ChEBI" id="CHEBI:29105"/>
    </ligand>
</feature>
<keyword evidence="12 16" id="KW-0119">Carbohydrate metabolism</keyword>
<feature type="binding site" evidence="14">
    <location>
        <position position="116"/>
    </location>
    <ligand>
        <name>Zn(2+)</name>
        <dbReference type="ChEBI" id="CHEBI:29105"/>
    </ligand>
</feature>
<keyword evidence="10 14" id="KW-0862">Zinc</keyword>
<evidence type="ECO:0000256" key="17">
    <source>
        <dbReference type="SAM" id="MobiDB-lite"/>
    </source>
</evidence>
<dbReference type="NCBIfam" id="TIGR00209">
    <property type="entry name" value="galT_1"/>
    <property type="match status" value="1"/>
</dbReference>
<evidence type="ECO:0000256" key="3">
    <source>
        <dbReference type="ARBA" id="ARBA00010951"/>
    </source>
</evidence>
<comment type="catalytic activity">
    <reaction evidence="1 16">
        <text>alpha-D-galactose 1-phosphate + UDP-alpha-D-glucose = alpha-D-glucose 1-phosphate + UDP-alpha-D-galactose</text>
        <dbReference type="Rhea" id="RHEA:13989"/>
        <dbReference type="ChEBI" id="CHEBI:58336"/>
        <dbReference type="ChEBI" id="CHEBI:58601"/>
        <dbReference type="ChEBI" id="CHEBI:58885"/>
        <dbReference type="ChEBI" id="CHEBI:66914"/>
        <dbReference type="EC" id="2.7.7.12"/>
    </reaction>
</comment>
<evidence type="ECO:0000256" key="15">
    <source>
        <dbReference type="PIRSR" id="PIRSR000808-4"/>
    </source>
</evidence>
<keyword evidence="7 16" id="KW-0808">Transferase</keyword>
<comment type="cofactor">
    <cofactor evidence="15">
        <name>Fe cation</name>
        <dbReference type="ChEBI" id="CHEBI:24875"/>
    </cofactor>
    <text evidence="15">Binds 1 Fe cation per subunit.</text>
</comment>
<dbReference type="STRING" id="181874.A0A409V958"/>
<feature type="binding site" evidence="14">
    <location>
        <position position="52"/>
    </location>
    <ligand>
        <name>Zn(2+)</name>
        <dbReference type="ChEBI" id="CHEBI:29105"/>
    </ligand>
</feature>
<evidence type="ECO:0000256" key="1">
    <source>
        <dbReference type="ARBA" id="ARBA00001107"/>
    </source>
</evidence>
<evidence type="ECO:0000256" key="14">
    <source>
        <dbReference type="PIRSR" id="PIRSR000808-3"/>
    </source>
</evidence>
<dbReference type="GO" id="GO:0008270">
    <property type="term" value="F:zinc ion binding"/>
    <property type="evidence" value="ECO:0007669"/>
    <property type="project" value="InterPro"/>
</dbReference>
<feature type="active site" description="Tele-UMP-histidine intermediate" evidence="13">
    <location>
        <position position="169"/>
    </location>
</feature>
<comment type="similarity">
    <text evidence="3 16">Belongs to the galactose-1-phosphate uridylyltransferase type 1 family.</text>
</comment>
<reference evidence="20 21" key="1">
    <citation type="journal article" date="2018" name="Evol. Lett.">
        <title>Horizontal gene cluster transfer increased hallucinogenic mushroom diversity.</title>
        <authorList>
            <person name="Reynolds H.T."/>
            <person name="Vijayakumar V."/>
            <person name="Gluck-Thaler E."/>
            <person name="Korotkin H.B."/>
            <person name="Matheny P.B."/>
            <person name="Slot J.C."/>
        </authorList>
    </citation>
    <scope>NUCLEOTIDE SEQUENCE [LARGE SCALE GENOMIC DNA]</scope>
    <source>
        <strain evidence="20 21">2629</strain>
    </source>
</reference>
<evidence type="ECO:0000256" key="10">
    <source>
        <dbReference type="ARBA" id="ARBA00022833"/>
    </source>
</evidence>
<evidence type="ECO:0000256" key="16">
    <source>
        <dbReference type="RuleBase" id="RU000506"/>
    </source>
</evidence>
<evidence type="ECO:0000313" key="20">
    <source>
        <dbReference type="EMBL" id="PPQ63186.1"/>
    </source>
</evidence>
<evidence type="ECO:0000256" key="4">
    <source>
        <dbReference type="ARBA" id="ARBA00011738"/>
    </source>
</evidence>
<dbReference type="Proteomes" id="UP000284842">
    <property type="component" value="Unassembled WGS sequence"/>
</dbReference>
<dbReference type="PIRSF" id="PIRSF000808">
    <property type="entry name" value="GalT"/>
    <property type="match status" value="1"/>
</dbReference>
<keyword evidence="9 14" id="KW-0479">Metal-binding</keyword>
<gene>
    <name evidence="20" type="ORF">CVT24_005731</name>
</gene>
<evidence type="ECO:0000256" key="5">
    <source>
        <dbReference type="ARBA" id="ARBA00012384"/>
    </source>
</evidence>
<evidence type="ECO:0000259" key="18">
    <source>
        <dbReference type="Pfam" id="PF01087"/>
    </source>
</evidence>
<feature type="region of interest" description="Disordered" evidence="17">
    <location>
        <begin position="26"/>
        <end position="47"/>
    </location>
</feature>
<dbReference type="InterPro" id="IPR005849">
    <property type="entry name" value="GalP_Utransf_N"/>
</dbReference>
<dbReference type="PANTHER" id="PTHR11943:SF1">
    <property type="entry name" value="GALACTOSE-1-PHOSPHATE URIDYLYLTRANSFERASE"/>
    <property type="match status" value="1"/>
</dbReference>
<dbReference type="PROSITE" id="PS00117">
    <property type="entry name" value="GAL_P_UDP_TRANSF_I"/>
    <property type="match status" value="1"/>
</dbReference>
<dbReference type="PANTHER" id="PTHR11943">
    <property type="entry name" value="GALACTOSE-1-PHOSPHATE URIDYLYLTRANSFERASE"/>
    <property type="match status" value="1"/>
</dbReference>
<dbReference type="InParanoid" id="A0A409V958"/>
<dbReference type="Gene3D" id="3.30.428.10">
    <property type="entry name" value="HIT-like"/>
    <property type="match status" value="2"/>
</dbReference>
<accession>A0A409V958</accession>
<dbReference type="EC" id="2.7.7.12" evidence="5 16"/>